<feature type="compositionally biased region" description="Basic and acidic residues" evidence="1">
    <location>
        <begin position="15"/>
        <end position="24"/>
    </location>
</feature>
<organism evidence="2 3">
    <name type="scientific">Nocardiopsis mwathae</name>
    <dbReference type="NCBI Taxonomy" id="1472723"/>
    <lineage>
        <taxon>Bacteria</taxon>
        <taxon>Bacillati</taxon>
        <taxon>Actinomycetota</taxon>
        <taxon>Actinomycetes</taxon>
        <taxon>Streptosporangiales</taxon>
        <taxon>Nocardiopsidaceae</taxon>
        <taxon>Nocardiopsis</taxon>
    </lineage>
</organism>
<sequence length="87" mass="9144">MPTPSAAPPSISYGERPDRAEAHGLAHPSGALAPGPLVQDDDPAVLVVLVEDGRVGEHTLPVPGAAVAVRYDAYRLRHRRYHATGSS</sequence>
<evidence type="ECO:0000256" key="1">
    <source>
        <dbReference type="SAM" id="MobiDB-lite"/>
    </source>
</evidence>
<dbReference type="EMBL" id="JACHDS010000001">
    <property type="protein sequence ID" value="MBB6169997.1"/>
    <property type="molecule type" value="Genomic_DNA"/>
</dbReference>
<keyword evidence="3" id="KW-1185">Reference proteome</keyword>
<dbReference type="AlphaFoldDB" id="A0A7X0D3B8"/>
<reference evidence="2 3" key="1">
    <citation type="submission" date="2020-08" db="EMBL/GenBank/DDBJ databases">
        <title>Sequencing the genomes of 1000 actinobacteria strains.</title>
        <authorList>
            <person name="Klenk H.-P."/>
        </authorList>
    </citation>
    <scope>NUCLEOTIDE SEQUENCE [LARGE SCALE GENOMIC DNA]</scope>
    <source>
        <strain evidence="2 3">DSM 46659</strain>
    </source>
</reference>
<proteinExistence type="predicted"/>
<name>A0A7X0D3B8_9ACTN</name>
<feature type="region of interest" description="Disordered" evidence="1">
    <location>
        <begin position="1"/>
        <end position="37"/>
    </location>
</feature>
<gene>
    <name evidence="2" type="ORF">HNR23_000057</name>
</gene>
<evidence type="ECO:0000313" key="3">
    <source>
        <dbReference type="Proteomes" id="UP000546642"/>
    </source>
</evidence>
<protein>
    <submittedName>
        <fullName evidence="2">Uncharacterized protein</fullName>
    </submittedName>
</protein>
<dbReference type="Proteomes" id="UP000546642">
    <property type="component" value="Unassembled WGS sequence"/>
</dbReference>
<accession>A0A7X0D3B8</accession>
<comment type="caution">
    <text evidence="2">The sequence shown here is derived from an EMBL/GenBank/DDBJ whole genome shotgun (WGS) entry which is preliminary data.</text>
</comment>
<evidence type="ECO:0000313" key="2">
    <source>
        <dbReference type="EMBL" id="MBB6169997.1"/>
    </source>
</evidence>